<keyword evidence="1" id="KW-0812">Transmembrane</keyword>
<organism evidence="2 3">
    <name type="scientific">Adhaeribacter radiodurans</name>
    <dbReference type="NCBI Taxonomy" id="2745197"/>
    <lineage>
        <taxon>Bacteria</taxon>
        <taxon>Pseudomonadati</taxon>
        <taxon>Bacteroidota</taxon>
        <taxon>Cytophagia</taxon>
        <taxon>Cytophagales</taxon>
        <taxon>Hymenobacteraceae</taxon>
        <taxon>Adhaeribacter</taxon>
    </lineage>
</organism>
<gene>
    <name evidence="2" type="ORF">HUW48_17620</name>
</gene>
<name>A0A7L7LA68_9BACT</name>
<evidence type="ECO:0000313" key="2">
    <source>
        <dbReference type="EMBL" id="QMU29731.1"/>
    </source>
</evidence>
<sequence>MKEDFKLENLPKSNLYRVPDKYFEKLPGVIMERVNPGTLTTENNWLSSLWTTYRIAFTSVFLLISFVAAFLGAQNLSVINNSASGINLVNISRGDALEYVLLQDEVDSRDMAELSFTDADLSTDFTNLTPNDILETVDEQQLEEVYFN</sequence>
<keyword evidence="1" id="KW-0472">Membrane</keyword>
<evidence type="ECO:0000313" key="3">
    <source>
        <dbReference type="Proteomes" id="UP000514509"/>
    </source>
</evidence>
<proteinExistence type="predicted"/>
<dbReference type="AlphaFoldDB" id="A0A7L7LA68"/>
<dbReference type="Proteomes" id="UP000514509">
    <property type="component" value="Chromosome"/>
</dbReference>
<reference evidence="2 3" key="2">
    <citation type="submission" date="2020-08" db="EMBL/GenBank/DDBJ databases">
        <title>Adhaeribacter dokdonensis sp. nov., isolated from the rhizosphere of Elymus tsukushiensis, a plant native to the Dokdo Islands, Republic of Korea.</title>
        <authorList>
            <person name="Ghim S.Y."/>
        </authorList>
    </citation>
    <scope>NUCLEOTIDE SEQUENCE [LARGE SCALE GENOMIC DNA]</scope>
    <source>
        <strain evidence="2 3">KUDC8001</strain>
    </source>
</reference>
<dbReference type="RefSeq" id="WP_182412191.1">
    <property type="nucleotide sequence ID" value="NZ_CP055153.1"/>
</dbReference>
<keyword evidence="3" id="KW-1185">Reference proteome</keyword>
<feature type="transmembrane region" description="Helical" evidence="1">
    <location>
        <begin position="53"/>
        <end position="73"/>
    </location>
</feature>
<dbReference type="KEGG" id="add:HUW48_17620"/>
<dbReference type="EMBL" id="CP055153">
    <property type="protein sequence ID" value="QMU29731.1"/>
    <property type="molecule type" value="Genomic_DNA"/>
</dbReference>
<protein>
    <submittedName>
        <fullName evidence="2">Uncharacterized protein</fullName>
    </submittedName>
</protein>
<reference evidence="2 3" key="1">
    <citation type="submission" date="2020-06" db="EMBL/GenBank/DDBJ databases">
        <authorList>
            <person name="Hwang Y.J."/>
        </authorList>
    </citation>
    <scope>NUCLEOTIDE SEQUENCE [LARGE SCALE GENOMIC DNA]</scope>
    <source>
        <strain evidence="2 3">KUDC8001</strain>
    </source>
</reference>
<evidence type="ECO:0000256" key="1">
    <source>
        <dbReference type="SAM" id="Phobius"/>
    </source>
</evidence>
<keyword evidence="1" id="KW-1133">Transmembrane helix</keyword>
<accession>A0A7L7LA68</accession>